<dbReference type="EMBL" id="JBHMEX010000045">
    <property type="protein sequence ID" value="MFB9065347.1"/>
    <property type="molecule type" value="Genomic_DNA"/>
</dbReference>
<dbReference type="Proteomes" id="UP001589589">
    <property type="component" value="Unassembled WGS sequence"/>
</dbReference>
<dbReference type="RefSeq" id="WP_290266452.1">
    <property type="nucleotide sequence ID" value="NZ_JAUFQQ010000005.1"/>
</dbReference>
<evidence type="ECO:0000259" key="2">
    <source>
        <dbReference type="Pfam" id="PF18962"/>
    </source>
</evidence>
<feature type="domain" description="Secretion system C-terminal sorting" evidence="2">
    <location>
        <begin position="798"/>
        <end position="866"/>
    </location>
</feature>
<gene>
    <name evidence="3" type="ORF">ACFFUQ_15080</name>
</gene>
<comment type="caution">
    <text evidence="3">The sequence shown here is derived from an EMBL/GenBank/DDBJ whole genome shotgun (WGS) entry which is preliminary data.</text>
</comment>
<dbReference type="Pfam" id="PF18962">
    <property type="entry name" value="Por_Secre_tail"/>
    <property type="match status" value="1"/>
</dbReference>
<evidence type="ECO:0000256" key="1">
    <source>
        <dbReference type="ARBA" id="ARBA00022729"/>
    </source>
</evidence>
<organism evidence="3 4">
    <name type="scientific">Flavobacterium branchiarum</name>
    <dbReference type="NCBI Taxonomy" id="1114870"/>
    <lineage>
        <taxon>Bacteria</taxon>
        <taxon>Pseudomonadati</taxon>
        <taxon>Bacteroidota</taxon>
        <taxon>Flavobacteriia</taxon>
        <taxon>Flavobacteriales</taxon>
        <taxon>Flavobacteriaceae</taxon>
        <taxon>Flavobacterium</taxon>
    </lineage>
</organism>
<protein>
    <submittedName>
        <fullName evidence="3">T9SS type A sorting domain-containing protein</fullName>
    </submittedName>
</protein>
<sequence length="869" mass="89796">MKKNFTLIFTIMLCLFYTKGNTQTQFWSDTFEDTGAPSSGVRVPSIEFSCGVPATAYFFRTTPAGIVLNSLIAPNTSYTNFQGNKIWAGEDLDRGTSCTNASAPANQQVTWPNISIAGKSGISFKGFFAANDQNMWQGPDSGDQQDYVIVEYQIDGGAWTKLLAFYASAADESQSLKLETTGDLIGDGTALSYNFGEFTANIPGTGTTLQIRLNAFANGGQTQEFAIDNFRLFETPACTSPVVTTNPPNRSICNGNNTNFSIVATGATATKWQVDQTGLGTYTDITNGGVYSGATTTTLTITGATGAMTGYRYRAVAINGVPTCFANSNFATLNVSNITLTGAQDNIACPGTATGRASVFPTGGIGNYTYSWSPSGGTGAIASNLAVGTHIVTVRDQIGCETTKTFTITETGIPIVITPTQTPSCIGTSNGTASVSVSGGAGNFTYTWSHSAETTAGVSGLAPGTYTVTVTDANLCTKQQSFTIVSSTEITTGVTNQSNVSCNGGSNGTATVIASGGSGTYTYSWSPSGGTAAMASGLVAGPYTVTVTDGNGCSKQQIVTIQPATEIVITPSQTPSCIGNPNGTATVSVSGGAGSYTYSWSPSGGTDATATGLTPGDYSVNVTDANGCSKDQSFTITSASQITTSASQTDVSCNGGSDGIATVTASGGTGGYTYSWSPTGGNANEATGLTQGAYTVTVTDSNYCTTTQNFIIIEPTASILSITRSGNILTADQAGATYQWFTCPGTDIIGEVGQSFTPTANGSYGVAITLNGCTVLAPCVNVTSLATVDFEEKSKFMIYPNPSQGIVNIKSDHDTDVSIINQSGQVVKTAKVTADNTNTINVENLSDGIYFIREMKGNKPATYKLILKK</sequence>
<keyword evidence="4" id="KW-1185">Reference proteome</keyword>
<keyword evidence="1" id="KW-0732">Signal</keyword>
<dbReference type="InterPro" id="IPR025667">
    <property type="entry name" value="SprB_repeat"/>
</dbReference>
<evidence type="ECO:0000313" key="4">
    <source>
        <dbReference type="Proteomes" id="UP001589589"/>
    </source>
</evidence>
<evidence type="ECO:0000313" key="3">
    <source>
        <dbReference type="EMBL" id="MFB9065347.1"/>
    </source>
</evidence>
<dbReference type="InterPro" id="IPR026444">
    <property type="entry name" value="Secre_tail"/>
</dbReference>
<accession>A0ABV5FP68</accession>
<name>A0ABV5FP68_9FLAO</name>
<dbReference type="NCBIfam" id="TIGR04183">
    <property type="entry name" value="Por_Secre_tail"/>
    <property type="match status" value="1"/>
</dbReference>
<dbReference type="Gene3D" id="2.60.40.740">
    <property type="match status" value="4"/>
</dbReference>
<dbReference type="Pfam" id="PF13573">
    <property type="entry name" value="SprB"/>
    <property type="match status" value="5"/>
</dbReference>
<proteinExistence type="predicted"/>
<reference evidence="3 4" key="1">
    <citation type="submission" date="2024-09" db="EMBL/GenBank/DDBJ databases">
        <authorList>
            <person name="Sun Q."/>
            <person name="Mori K."/>
        </authorList>
    </citation>
    <scope>NUCLEOTIDE SEQUENCE [LARGE SCALE GENOMIC DNA]</scope>
    <source>
        <strain evidence="3 4">CECT 7908</strain>
    </source>
</reference>